<comment type="similarity">
    <text evidence="2">Belongs to the syntaxin family.</text>
</comment>
<organism evidence="4 5">
    <name type="scientific">Timema podura</name>
    <name type="common">Walking stick</name>
    <dbReference type="NCBI Taxonomy" id="61482"/>
    <lineage>
        <taxon>Eukaryota</taxon>
        <taxon>Metazoa</taxon>
        <taxon>Ecdysozoa</taxon>
        <taxon>Arthropoda</taxon>
        <taxon>Hexapoda</taxon>
        <taxon>Insecta</taxon>
        <taxon>Pterygota</taxon>
        <taxon>Neoptera</taxon>
        <taxon>Polyneoptera</taxon>
        <taxon>Phasmatodea</taxon>
        <taxon>Timematodea</taxon>
        <taxon>Timematoidea</taxon>
        <taxon>Timematidae</taxon>
        <taxon>Timema</taxon>
    </lineage>
</organism>
<dbReference type="Pfam" id="PF05739">
    <property type="entry name" value="SNARE"/>
    <property type="match status" value="1"/>
</dbReference>
<dbReference type="CDD" id="cd15875">
    <property type="entry name" value="SNARE_syntaxin7"/>
    <property type="match status" value="1"/>
</dbReference>
<feature type="domain" description="T-SNARE coiled-coil homology" evidence="3">
    <location>
        <begin position="7"/>
        <end position="69"/>
    </location>
</feature>
<dbReference type="Gene3D" id="1.20.5.110">
    <property type="match status" value="1"/>
</dbReference>
<name>A0ABN7NYN3_TIMPD</name>
<dbReference type="SUPFAM" id="SSF58038">
    <property type="entry name" value="SNARE fusion complex"/>
    <property type="match status" value="1"/>
</dbReference>
<proteinExistence type="inferred from homology"/>
<evidence type="ECO:0000256" key="2">
    <source>
        <dbReference type="ARBA" id="ARBA00009063"/>
    </source>
</evidence>
<accession>A0ABN7NYN3</accession>
<dbReference type="PROSITE" id="PS50192">
    <property type="entry name" value="T_SNARE"/>
    <property type="match status" value="1"/>
</dbReference>
<comment type="subcellular location">
    <subcellularLocation>
        <location evidence="1">Membrane</location>
        <topology evidence="1">Single-pass type IV membrane protein</topology>
    </subcellularLocation>
</comment>
<protein>
    <recommendedName>
        <fullName evidence="3">t-SNARE coiled-coil homology domain-containing protein</fullName>
    </recommendedName>
</protein>
<dbReference type="PANTHER" id="PTHR19957">
    <property type="entry name" value="SYNTAXIN"/>
    <property type="match status" value="1"/>
</dbReference>
<dbReference type="PANTHER" id="PTHR19957:SF411">
    <property type="entry name" value="LD23667P"/>
    <property type="match status" value="1"/>
</dbReference>
<evidence type="ECO:0000313" key="4">
    <source>
        <dbReference type="EMBL" id="CAG2058715.1"/>
    </source>
</evidence>
<dbReference type="Proteomes" id="UP001153148">
    <property type="component" value="Unassembled WGS sequence"/>
</dbReference>
<reference evidence="4" key="1">
    <citation type="submission" date="2021-03" db="EMBL/GenBank/DDBJ databases">
        <authorList>
            <person name="Tran Van P."/>
        </authorList>
    </citation>
    <scope>NUCLEOTIDE SEQUENCE</scope>
</reference>
<dbReference type="InterPro" id="IPR006012">
    <property type="entry name" value="Syntaxin/epimorphin_CS"/>
</dbReference>
<comment type="caution">
    <text evidence="4">The sequence shown here is derived from an EMBL/GenBank/DDBJ whole genome shotgun (WGS) entry which is preliminary data.</text>
</comment>
<dbReference type="SMART" id="SM00397">
    <property type="entry name" value="t_SNARE"/>
    <property type="match status" value="1"/>
</dbReference>
<keyword evidence="5" id="KW-1185">Reference proteome</keyword>
<dbReference type="PROSITE" id="PS00914">
    <property type="entry name" value="SYNTAXIN"/>
    <property type="match status" value="1"/>
</dbReference>
<dbReference type="EMBL" id="CAJPIN010007824">
    <property type="protein sequence ID" value="CAG2058715.1"/>
    <property type="molecule type" value="Genomic_DNA"/>
</dbReference>
<gene>
    <name evidence="4" type="ORF">TPAB3V08_LOCUS5684</name>
</gene>
<feature type="non-terminal residue" evidence="4">
    <location>
        <position position="265"/>
    </location>
</feature>
<dbReference type="InterPro" id="IPR045242">
    <property type="entry name" value="Syntaxin"/>
</dbReference>
<evidence type="ECO:0000256" key="1">
    <source>
        <dbReference type="ARBA" id="ARBA00004211"/>
    </source>
</evidence>
<evidence type="ECO:0000313" key="5">
    <source>
        <dbReference type="Proteomes" id="UP001153148"/>
    </source>
</evidence>
<dbReference type="InterPro" id="IPR000727">
    <property type="entry name" value="T_SNARE_dom"/>
</dbReference>
<sequence>MMDEMNLQLLEEQEQGIRQLESDISDVNQIFKELGAMVHEQGEVIDSIEAHVEKTEVFVSEGNTQLRQASTYQMGRRHNFCAVVHYRVLLLVQVIRLSTNYTNGLGIRKVEFRGSEPAFAWRESGKTFRKKTTVHPTEIRTSISPSSVVSLNMTGALANYATEVGNLKKLCYTFSHSLMSSDIMKPRSGYSALKIDFLQEAAITPLSSGSNVKVLEEGAEGRRGSGIVLGTLEGTGLGSDEVWASQNSSFDERTSSIMIFSLGTL</sequence>
<evidence type="ECO:0000259" key="3">
    <source>
        <dbReference type="PROSITE" id="PS50192"/>
    </source>
</evidence>